<feature type="non-terminal residue" evidence="1">
    <location>
        <position position="89"/>
    </location>
</feature>
<reference evidence="1 2" key="1">
    <citation type="submission" date="2015-08" db="EMBL/GenBank/DDBJ databases">
        <title>Genomes of Isolates from Cabo Rojo, PR.</title>
        <authorList>
            <person name="Sanchez-Nieves R.L."/>
            <person name="Montalvo-Rodriguez R."/>
        </authorList>
    </citation>
    <scope>NUCLEOTIDE SEQUENCE [LARGE SCALE GENOMIC DNA]</scope>
    <source>
        <strain evidence="1 2">SL3</strain>
    </source>
</reference>
<comment type="caution">
    <text evidence="1">The sequence shown here is derived from an EMBL/GenBank/DDBJ whole genome shotgun (WGS) entry which is preliminary data.</text>
</comment>
<evidence type="ECO:0000313" key="2">
    <source>
        <dbReference type="Proteomes" id="UP000037729"/>
    </source>
</evidence>
<organism evidence="1 2">
    <name type="scientific">Haloarcula rubripromontorii</name>
    <dbReference type="NCBI Taxonomy" id="1705562"/>
    <lineage>
        <taxon>Archaea</taxon>
        <taxon>Methanobacteriati</taxon>
        <taxon>Methanobacteriota</taxon>
        <taxon>Stenosarchaea group</taxon>
        <taxon>Halobacteria</taxon>
        <taxon>Halobacteriales</taxon>
        <taxon>Haloarculaceae</taxon>
        <taxon>Haloarcula</taxon>
    </lineage>
</organism>
<accession>A0A0N0BMM8</accession>
<gene>
    <name evidence="1" type="ORF">AMS69_19535</name>
</gene>
<dbReference type="EMBL" id="LIUF01000017">
    <property type="protein sequence ID" value="KOX91286.1"/>
    <property type="molecule type" value="Genomic_DNA"/>
</dbReference>
<protein>
    <submittedName>
        <fullName evidence="1">Adhesin</fullName>
    </submittedName>
</protein>
<dbReference type="InterPro" id="IPR006311">
    <property type="entry name" value="TAT_signal"/>
</dbReference>
<dbReference type="Proteomes" id="UP000037729">
    <property type="component" value="Unassembled WGS sequence"/>
</dbReference>
<sequence length="89" mass="9023">METNQPCDDRPYSVTRRQALGAGAGALATGFAGCLTGGGREAASTDSGGTDGADGPVAVASFFSFYDFARNIARGTPITVKNLIPTGLH</sequence>
<name>A0A0N0BMM8_9EURY</name>
<keyword evidence="2" id="KW-1185">Reference proteome</keyword>
<evidence type="ECO:0000313" key="1">
    <source>
        <dbReference type="EMBL" id="KOX91286.1"/>
    </source>
</evidence>
<proteinExistence type="predicted"/>
<dbReference type="PATRIC" id="fig|1705562.3.peg.873"/>
<dbReference type="AlphaFoldDB" id="A0A0N0BMM8"/>
<dbReference type="PROSITE" id="PS51318">
    <property type="entry name" value="TAT"/>
    <property type="match status" value="1"/>
</dbReference>